<feature type="transmembrane region" description="Helical" evidence="5">
    <location>
        <begin position="31"/>
        <end position="55"/>
    </location>
</feature>
<evidence type="ECO:0000256" key="4">
    <source>
        <dbReference type="ARBA" id="ARBA00023136"/>
    </source>
</evidence>
<organism evidence="7 8">
    <name type="scientific">Rotaria magnacalcarata</name>
    <dbReference type="NCBI Taxonomy" id="392030"/>
    <lineage>
        <taxon>Eukaryota</taxon>
        <taxon>Metazoa</taxon>
        <taxon>Spiralia</taxon>
        <taxon>Gnathifera</taxon>
        <taxon>Rotifera</taxon>
        <taxon>Eurotatoria</taxon>
        <taxon>Bdelloidea</taxon>
        <taxon>Philodinida</taxon>
        <taxon>Philodinidae</taxon>
        <taxon>Rotaria</taxon>
    </lineage>
</organism>
<dbReference type="InterPro" id="IPR005821">
    <property type="entry name" value="Ion_trans_dom"/>
</dbReference>
<evidence type="ECO:0000313" key="8">
    <source>
        <dbReference type="Proteomes" id="UP000676336"/>
    </source>
</evidence>
<reference evidence="7" key="1">
    <citation type="submission" date="2021-02" db="EMBL/GenBank/DDBJ databases">
        <authorList>
            <person name="Nowell W R."/>
        </authorList>
    </citation>
    <scope>NUCLEOTIDE SEQUENCE</scope>
</reference>
<dbReference type="EMBL" id="CAJOBI010179664">
    <property type="protein sequence ID" value="CAF4921104.1"/>
    <property type="molecule type" value="Genomic_DNA"/>
</dbReference>
<evidence type="ECO:0000256" key="3">
    <source>
        <dbReference type="ARBA" id="ARBA00022989"/>
    </source>
</evidence>
<protein>
    <recommendedName>
        <fullName evidence="6">Ion transport domain-containing protein</fullName>
    </recommendedName>
</protein>
<evidence type="ECO:0000256" key="1">
    <source>
        <dbReference type="ARBA" id="ARBA00004141"/>
    </source>
</evidence>
<sequence>ATFKGWIEIMVDATDTKDIDIQQEYETNVYILLYFVFFIVFGSFSTLNLFIGFVIDNFNQPKRMLSFLIHNII</sequence>
<dbReference type="AlphaFoldDB" id="A0A8S3CJY9"/>
<dbReference type="PANTHER" id="PTHR10037:SF288">
    <property type="entry name" value="SODIUM CHANNEL PROTEIN PARA"/>
    <property type="match status" value="1"/>
</dbReference>
<proteinExistence type="predicted"/>
<dbReference type="GO" id="GO:0019228">
    <property type="term" value="P:neuronal action potential"/>
    <property type="evidence" value="ECO:0007669"/>
    <property type="project" value="TreeGrafter"/>
</dbReference>
<evidence type="ECO:0000313" key="7">
    <source>
        <dbReference type="EMBL" id="CAF4921104.1"/>
    </source>
</evidence>
<feature type="non-terminal residue" evidence="7">
    <location>
        <position position="1"/>
    </location>
</feature>
<evidence type="ECO:0000256" key="2">
    <source>
        <dbReference type="ARBA" id="ARBA00022692"/>
    </source>
</evidence>
<dbReference type="PANTHER" id="PTHR10037">
    <property type="entry name" value="VOLTAGE-GATED CATION CHANNEL CALCIUM AND SODIUM"/>
    <property type="match status" value="1"/>
</dbReference>
<name>A0A8S3CJY9_9BILA</name>
<dbReference type="Pfam" id="PF00520">
    <property type="entry name" value="Ion_trans"/>
    <property type="match status" value="1"/>
</dbReference>
<feature type="domain" description="Ion transport" evidence="6">
    <location>
        <begin position="2"/>
        <end position="61"/>
    </location>
</feature>
<dbReference type="InterPro" id="IPR043203">
    <property type="entry name" value="VGCC_Ca_Na"/>
</dbReference>
<dbReference type="GO" id="GO:0005248">
    <property type="term" value="F:voltage-gated sodium channel activity"/>
    <property type="evidence" value="ECO:0007669"/>
    <property type="project" value="TreeGrafter"/>
</dbReference>
<keyword evidence="4 5" id="KW-0472">Membrane</keyword>
<comment type="subcellular location">
    <subcellularLocation>
        <location evidence="1">Membrane</location>
        <topology evidence="1">Multi-pass membrane protein</topology>
    </subcellularLocation>
</comment>
<evidence type="ECO:0000256" key="5">
    <source>
        <dbReference type="SAM" id="Phobius"/>
    </source>
</evidence>
<dbReference type="GO" id="GO:0086010">
    <property type="term" value="P:membrane depolarization during action potential"/>
    <property type="evidence" value="ECO:0007669"/>
    <property type="project" value="TreeGrafter"/>
</dbReference>
<evidence type="ECO:0000259" key="6">
    <source>
        <dbReference type="Pfam" id="PF00520"/>
    </source>
</evidence>
<keyword evidence="2 5" id="KW-0812">Transmembrane</keyword>
<comment type="caution">
    <text evidence="7">The sequence shown here is derived from an EMBL/GenBank/DDBJ whole genome shotgun (WGS) entry which is preliminary data.</text>
</comment>
<dbReference type="Gene3D" id="1.10.287.70">
    <property type="match status" value="1"/>
</dbReference>
<dbReference type="Proteomes" id="UP000676336">
    <property type="component" value="Unassembled WGS sequence"/>
</dbReference>
<dbReference type="GO" id="GO:0001518">
    <property type="term" value="C:voltage-gated sodium channel complex"/>
    <property type="evidence" value="ECO:0007669"/>
    <property type="project" value="TreeGrafter"/>
</dbReference>
<gene>
    <name evidence="7" type="ORF">SMN809_LOCUS52711</name>
</gene>
<accession>A0A8S3CJY9</accession>
<keyword evidence="3 5" id="KW-1133">Transmembrane helix</keyword>